<evidence type="ECO:0000313" key="1">
    <source>
        <dbReference type="EMBL" id="TXG01946.1"/>
    </source>
</evidence>
<protein>
    <submittedName>
        <fullName evidence="1">Uncharacterized protein</fullName>
    </submittedName>
</protein>
<dbReference type="Proteomes" id="UP000321413">
    <property type="component" value="Unassembled WGS sequence"/>
</dbReference>
<evidence type="ECO:0000313" key="2">
    <source>
        <dbReference type="Proteomes" id="UP000321413"/>
    </source>
</evidence>
<gene>
    <name evidence="1" type="ORF">FVD38_01835</name>
</gene>
<comment type="caution">
    <text evidence="1">The sequence shown here is derived from an EMBL/GenBank/DDBJ whole genome shotgun (WGS) entry which is preliminary data.</text>
</comment>
<keyword evidence="2" id="KW-1185">Reference proteome</keyword>
<dbReference type="AlphaFoldDB" id="A0A5C7G7B9"/>
<sequence length="168" mass="17957">MHFAERMMGAARLHGERRDPMAGYALLKKRMDASRPASGPAAWLRAWRERLHGWGLAPGPAALVALLAVQFTVVGALFVPGPELVTTRGVATSAATLQRAQVKLTLKPGAAFGEVVALLVRHGCKIVWGPTPAGELWLALDEPRDAARIRASLAQSALVEDALELTQP</sequence>
<accession>A0A5C7G7B9</accession>
<dbReference type="EMBL" id="VPFD01000002">
    <property type="protein sequence ID" value="TXG01946.1"/>
    <property type="molecule type" value="Genomic_DNA"/>
</dbReference>
<organism evidence="1 2">
    <name type="scientific">Massilia arenae</name>
    <dbReference type="NCBI Taxonomy" id="2603288"/>
    <lineage>
        <taxon>Bacteria</taxon>
        <taxon>Pseudomonadati</taxon>
        <taxon>Pseudomonadota</taxon>
        <taxon>Betaproteobacteria</taxon>
        <taxon>Burkholderiales</taxon>
        <taxon>Oxalobacteraceae</taxon>
        <taxon>Telluria group</taxon>
        <taxon>Massilia</taxon>
    </lineage>
</organism>
<reference evidence="1 2" key="1">
    <citation type="submission" date="2019-08" db="EMBL/GenBank/DDBJ databases">
        <title>Massilia golmudensis sp. nov., isolated from sand in the Qinghai-Tibetan Plateau.</title>
        <authorList>
            <person name="Zhang B."/>
        </authorList>
    </citation>
    <scope>NUCLEOTIDE SEQUENCE [LARGE SCALE GENOMIC DNA]</scope>
    <source>
        <strain evidence="1 2">GEM5</strain>
    </source>
</reference>
<name>A0A5C7G7B9_9BURK</name>
<proteinExistence type="predicted"/>
<dbReference type="RefSeq" id="WP_147933274.1">
    <property type="nucleotide sequence ID" value="NZ_VPFD01000002.1"/>
</dbReference>